<keyword evidence="4" id="KW-1185">Reference proteome</keyword>
<dbReference type="InterPro" id="IPR004341">
    <property type="entry name" value="CAT_RNA-bd_dom"/>
</dbReference>
<protein>
    <submittedName>
        <fullName evidence="3">PRD domain-containing protein</fullName>
    </submittedName>
</protein>
<dbReference type="Gene3D" id="1.10.1790.10">
    <property type="entry name" value="PRD domain"/>
    <property type="match status" value="2"/>
</dbReference>
<dbReference type="NCBIfam" id="NF046042">
    <property type="entry name" value="LicT"/>
    <property type="match status" value="1"/>
</dbReference>
<comment type="caution">
    <text evidence="3">The sequence shown here is derived from an EMBL/GenBank/DDBJ whole genome shotgun (WGS) entry which is preliminary data.</text>
</comment>
<reference evidence="3 4" key="1">
    <citation type="submission" date="2020-11" db="EMBL/GenBank/DDBJ databases">
        <title>Fusibacter basophilias sp. nov.</title>
        <authorList>
            <person name="Qiu D."/>
        </authorList>
    </citation>
    <scope>NUCLEOTIDE SEQUENCE [LARGE SCALE GENOMIC DNA]</scope>
    <source>
        <strain evidence="3 4">Q10-2</strain>
    </source>
</reference>
<dbReference type="RefSeq" id="WP_194703091.1">
    <property type="nucleotide sequence ID" value="NZ_JADKNH010000011.1"/>
</dbReference>
<dbReference type="PANTHER" id="PTHR30185">
    <property type="entry name" value="CRYPTIC BETA-GLUCOSIDE BGL OPERON ANTITERMINATOR"/>
    <property type="match status" value="1"/>
</dbReference>
<evidence type="ECO:0000313" key="3">
    <source>
        <dbReference type="EMBL" id="MBF4694849.1"/>
    </source>
</evidence>
<sequence>MKIKKILNNNAVIAVGNDSEEIVITGLGLAFKKRVGDILDQEKIERIFRMENKEISRKLKDLISEIPVEYVELSEEIVVATQNILDKKLNENIYLTLTDHIHFAMERMQKGFKISNPMVWEISRFYKEEYKVGLKALDIIKSRLGVEFPIDEAASIAMHIVNAELEQDMPNAVALIKILQDELNIIKYHYGIELDEDSLYYQRLVTHLKFFAQRILNSVKSSVDEDQLFDMISKQYPNAYECALKIKKYALEKHNFEVSKAELTYLMVHIEKVIQSSQK</sequence>
<evidence type="ECO:0000256" key="1">
    <source>
        <dbReference type="ARBA" id="ARBA00022737"/>
    </source>
</evidence>
<accession>A0ABR9ZZ31</accession>
<dbReference type="PANTHER" id="PTHR30185:SF15">
    <property type="entry name" value="CRYPTIC BETA-GLUCOSIDE BGL OPERON ANTITERMINATOR"/>
    <property type="match status" value="1"/>
</dbReference>
<dbReference type="EMBL" id="JADKNH010000011">
    <property type="protein sequence ID" value="MBF4694849.1"/>
    <property type="molecule type" value="Genomic_DNA"/>
</dbReference>
<gene>
    <name evidence="3" type="ORF">ISU02_17250</name>
</gene>
<dbReference type="Pfam" id="PF00874">
    <property type="entry name" value="PRD"/>
    <property type="match status" value="2"/>
</dbReference>
<dbReference type="Pfam" id="PF03123">
    <property type="entry name" value="CAT_RBD"/>
    <property type="match status" value="1"/>
</dbReference>
<dbReference type="PROSITE" id="PS51372">
    <property type="entry name" value="PRD_2"/>
    <property type="match status" value="2"/>
</dbReference>
<keyword evidence="1" id="KW-0677">Repeat</keyword>
<evidence type="ECO:0000313" key="4">
    <source>
        <dbReference type="Proteomes" id="UP000614200"/>
    </source>
</evidence>
<dbReference type="Gene3D" id="2.30.24.10">
    <property type="entry name" value="CAT RNA-binding domain"/>
    <property type="match status" value="1"/>
</dbReference>
<dbReference type="SMART" id="SM01061">
    <property type="entry name" value="CAT_RBD"/>
    <property type="match status" value="1"/>
</dbReference>
<dbReference type="InterPro" id="IPR050661">
    <property type="entry name" value="BglG_antiterminators"/>
</dbReference>
<dbReference type="SUPFAM" id="SSF50151">
    <property type="entry name" value="SacY-like RNA-binding domain"/>
    <property type="match status" value="1"/>
</dbReference>
<dbReference type="InterPro" id="IPR011608">
    <property type="entry name" value="PRD"/>
</dbReference>
<dbReference type="InterPro" id="IPR036634">
    <property type="entry name" value="PRD_sf"/>
</dbReference>
<organism evidence="3 4">
    <name type="scientific">Fusibacter ferrireducens</name>
    <dbReference type="NCBI Taxonomy" id="2785058"/>
    <lineage>
        <taxon>Bacteria</taxon>
        <taxon>Bacillati</taxon>
        <taxon>Bacillota</taxon>
        <taxon>Clostridia</taxon>
        <taxon>Eubacteriales</taxon>
        <taxon>Eubacteriales Family XII. Incertae Sedis</taxon>
        <taxon>Fusibacter</taxon>
    </lineage>
</organism>
<dbReference type="Proteomes" id="UP000614200">
    <property type="component" value="Unassembled WGS sequence"/>
</dbReference>
<feature type="domain" description="PRD" evidence="2">
    <location>
        <begin position="65"/>
        <end position="170"/>
    </location>
</feature>
<dbReference type="InterPro" id="IPR036650">
    <property type="entry name" value="CAT_RNA-bd_dom_sf"/>
</dbReference>
<evidence type="ECO:0000259" key="2">
    <source>
        <dbReference type="PROSITE" id="PS51372"/>
    </source>
</evidence>
<feature type="domain" description="PRD" evidence="2">
    <location>
        <begin position="171"/>
        <end position="279"/>
    </location>
</feature>
<proteinExistence type="predicted"/>
<name>A0ABR9ZZ31_9FIRM</name>
<dbReference type="SUPFAM" id="SSF63520">
    <property type="entry name" value="PTS-regulatory domain, PRD"/>
    <property type="match status" value="2"/>
</dbReference>